<organism evidence="1 2">
    <name type="scientific">Scutellospora calospora</name>
    <dbReference type="NCBI Taxonomy" id="85575"/>
    <lineage>
        <taxon>Eukaryota</taxon>
        <taxon>Fungi</taxon>
        <taxon>Fungi incertae sedis</taxon>
        <taxon>Mucoromycota</taxon>
        <taxon>Glomeromycotina</taxon>
        <taxon>Glomeromycetes</taxon>
        <taxon>Diversisporales</taxon>
        <taxon>Gigasporaceae</taxon>
        <taxon>Scutellospora</taxon>
    </lineage>
</organism>
<feature type="non-terminal residue" evidence="1">
    <location>
        <position position="1"/>
    </location>
</feature>
<dbReference type="EMBL" id="CAJVPM010000765">
    <property type="protein sequence ID" value="CAG8451582.1"/>
    <property type="molecule type" value="Genomic_DNA"/>
</dbReference>
<evidence type="ECO:0000313" key="1">
    <source>
        <dbReference type="EMBL" id="CAG8451582.1"/>
    </source>
</evidence>
<evidence type="ECO:0000313" key="2">
    <source>
        <dbReference type="Proteomes" id="UP000789860"/>
    </source>
</evidence>
<name>A0ACA9K4J8_9GLOM</name>
<dbReference type="Proteomes" id="UP000789860">
    <property type="component" value="Unassembled WGS sequence"/>
</dbReference>
<proteinExistence type="predicted"/>
<comment type="caution">
    <text evidence="1">The sequence shown here is derived from an EMBL/GenBank/DDBJ whole genome shotgun (WGS) entry which is preliminary data.</text>
</comment>
<keyword evidence="2" id="KW-1185">Reference proteome</keyword>
<accession>A0ACA9K4J8</accession>
<sequence length="173" mass="20400">DLTPISSWISTENTTIMVLMILISFFTLIYLMNLFIGIISNLIRDKDIRNISYLILIAEILNEVELFYMLPHQRRKENWFPNTIFYGCHTYKLREHIIDIQNKGIKPYLSKNLKIVLQLPEEQPDIKQMEDIIIKQAKDIEDLKTTIDDIKSSQDKAFKDIEKSIINIVNKLE</sequence>
<protein>
    <submittedName>
        <fullName evidence="1">10559_t:CDS:1</fullName>
    </submittedName>
</protein>
<reference evidence="1" key="1">
    <citation type="submission" date="2021-06" db="EMBL/GenBank/DDBJ databases">
        <authorList>
            <person name="Kallberg Y."/>
            <person name="Tangrot J."/>
            <person name="Rosling A."/>
        </authorList>
    </citation>
    <scope>NUCLEOTIDE SEQUENCE</scope>
    <source>
        <strain evidence="1">AU212A</strain>
    </source>
</reference>
<gene>
    <name evidence="1" type="ORF">SCALOS_LOCUS1206</name>
</gene>